<dbReference type="InterPro" id="IPR016186">
    <property type="entry name" value="C-type_lectin-like/link_sf"/>
</dbReference>
<keyword evidence="2" id="KW-1015">Disulfide bond</keyword>
<evidence type="ECO:0000256" key="3">
    <source>
        <dbReference type="SAM" id="MobiDB-lite"/>
    </source>
</evidence>
<reference evidence="6" key="2">
    <citation type="submission" date="2025-09" db="UniProtKB">
        <authorList>
            <consortium name="Ensembl"/>
        </authorList>
    </citation>
    <scope>IDENTIFICATION</scope>
</reference>
<evidence type="ECO:0000256" key="2">
    <source>
        <dbReference type="ARBA" id="ARBA00023157"/>
    </source>
</evidence>
<dbReference type="SUPFAM" id="SSF56436">
    <property type="entry name" value="C-type lectin-like"/>
    <property type="match status" value="1"/>
</dbReference>
<keyword evidence="1" id="KW-0430">Lectin</keyword>
<protein>
    <recommendedName>
        <fullName evidence="5">C-type lectin domain-containing protein</fullName>
    </recommendedName>
</protein>
<feature type="compositionally biased region" description="Polar residues" evidence="3">
    <location>
        <begin position="17"/>
        <end position="28"/>
    </location>
</feature>
<evidence type="ECO:0000256" key="4">
    <source>
        <dbReference type="SAM" id="Phobius"/>
    </source>
</evidence>
<dbReference type="InterPro" id="IPR051379">
    <property type="entry name" value="C-type_Lectin_Receptor_IMM"/>
</dbReference>
<sequence length="227" mass="26271">MALENTHMEMRLKNKPKSSVTNSNSPAHKSNPHVPKLLLFSSLIVFLLKTVLLSVAFIVLFQKYSQILEEKKYPNSTKEPIHPELKCSRHYSTIKGKVWSCCPKNWKSFSSSCYFISTDAKSWNKSEENCSRMKAHLLVINSKEEQDFIIANLQIDAVYDVGLSDPECQRHWQWVHGTPYNPSAIFWHLGRPSRAELTFYQNTGWDLNDVVCQHDSRSVCEMMKIFL</sequence>
<dbReference type="CDD" id="cd03590">
    <property type="entry name" value="CLECT_DC-SIGN_like"/>
    <property type="match status" value="1"/>
</dbReference>
<keyword evidence="4" id="KW-0472">Membrane</keyword>
<feature type="domain" description="C-type lectin" evidence="5">
    <location>
        <begin position="109"/>
        <end position="221"/>
    </location>
</feature>
<keyword evidence="4" id="KW-1133">Transmembrane helix</keyword>
<feature type="transmembrane region" description="Helical" evidence="4">
    <location>
        <begin position="37"/>
        <end position="61"/>
    </location>
</feature>
<evidence type="ECO:0000313" key="7">
    <source>
        <dbReference type="Proteomes" id="UP000694407"/>
    </source>
</evidence>
<dbReference type="Pfam" id="PF00059">
    <property type="entry name" value="Lectin_C"/>
    <property type="match status" value="1"/>
</dbReference>
<dbReference type="AlphaFoldDB" id="A0A8C5ZIC2"/>
<dbReference type="Gene3D" id="3.10.100.10">
    <property type="entry name" value="Mannose-Binding Protein A, subunit A"/>
    <property type="match status" value="1"/>
</dbReference>
<dbReference type="GO" id="GO:0030246">
    <property type="term" value="F:carbohydrate binding"/>
    <property type="evidence" value="ECO:0007669"/>
    <property type="project" value="UniProtKB-KW"/>
</dbReference>
<dbReference type="PROSITE" id="PS50041">
    <property type="entry name" value="C_TYPE_LECTIN_2"/>
    <property type="match status" value="1"/>
</dbReference>
<dbReference type="InterPro" id="IPR001304">
    <property type="entry name" value="C-type_lectin-like"/>
</dbReference>
<dbReference type="SMART" id="SM00034">
    <property type="entry name" value="CLECT"/>
    <property type="match status" value="1"/>
</dbReference>
<dbReference type="PANTHER" id="PTHR46746">
    <property type="entry name" value="KILLER CELL LECTIN-LIKE RECEPTOR SUBFAMILY F MEMBER 2"/>
    <property type="match status" value="1"/>
</dbReference>
<name>A0A8C5ZIC2_MARMA</name>
<dbReference type="Proteomes" id="UP000694407">
    <property type="component" value="Unplaced"/>
</dbReference>
<feature type="region of interest" description="Disordered" evidence="3">
    <location>
        <begin position="1"/>
        <end position="30"/>
    </location>
</feature>
<dbReference type="GeneTree" id="ENSGT00940000158835"/>
<dbReference type="Ensembl" id="ENSMMMT00000017871.1">
    <property type="protein sequence ID" value="ENSMMMP00000015684.1"/>
    <property type="gene ID" value="ENSMMMG00000013965.1"/>
</dbReference>
<evidence type="ECO:0000256" key="1">
    <source>
        <dbReference type="ARBA" id="ARBA00022734"/>
    </source>
</evidence>
<feature type="compositionally biased region" description="Basic and acidic residues" evidence="3">
    <location>
        <begin position="1"/>
        <end position="12"/>
    </location>
</feature>
<dbReference type="InterPro" id="IPR033989">
    <property type="entry name" value="CD209-like_CTLD"/>
</dbReference>
<keyword evidence="4" id="KW-0812">Transmembrane</keyword>
<dbReference type="InterPro" id="IPR016187">
    <property type="entry name" value="CTDL_fold"/>
</dbReference>
<proteinExistence type="predicted"/>
<keyword evidence="7" id="KW-1185">Reference proteome</keyword>
<dbReference type="PANTHER" id="PTHR46746:SF9">
    <property type="entry name" value="CD209 ANTIGEN-LIKE PROTEIN C-LIKE"/>
    <property type="match status" value="1"/>
</dbReference>
<evidence type="ECO:0000259" key="5">
    <source>
        <dbReference type="PROSITE" id="PS50041"/>
    </source>
</evidence>
<evidence type="ECO:0000313" key="6">
    <source>
        <dbReference type="Ensembl" id="ENSMMMP00000015684.1"/>
    </source>
</evidence>
<reference evidence="6" key="1">
    <citation type="submission" date="2025-08" db="UniProtKB">
        <authorList>
            <consortium name="Ensembl"/>
        </authorList>
    </citation>
    <scope>IDENTIFICATION</scope>
</reference>
<accession>A0A8C5ZIC2</accession>
<organism evidence="6 7">
    <name type="scientific">Marmota marmota marmota</name>
    <name type="common">Alpine marmot</name>
    <dbReference type="NCBI Taxonomy" id="9994"/>
    <lineage>
        <taxon>Eukaryota</taxon>
        <taxon>Metazoa</taxon>
        <taxon>Chordata</taxon>
        <taxon>Craniata</taxon>
        <taxon>Vertebrata</taxon>
        <taxon>Euteleostomi</taxon>
        <taxon>Mammalia</taxon>
        <taxon>Eutheria</taxon>
        <taxon>Euarchontoglires</taxon>
        <taxon>Glires</taxon>
        <taxon>Rodentia</taxon>
        <taxon>Sciuromorpha</taxon>
        <taxon>Sciuridae</taxon>
        <taxon>Xerinae</taxon>
        <taxon>Marmotini</taxon>
        <taxon>Marmota</taxon>
    </lineage>
</organism>